<dbReference type="Gene3D" id="1.10.101.10">
    <property type="entry name" value="PGBD-like superfamily/PGBD"/>
    <property type="match status" value="1"/>
</dbReference>
<dbReference type="SUPFAM" id="SSF47090">
    <property type="entry name" value="PGBD-like"/>
    <property type="match status" value="1"/>
</dbReference>
<dbReference type="Gene3D" id="3.40.80.10">
    <property type="entry name" value="Peptidoglycan recognition protein-like"/>
    <property type="match status" value="1"/>
</dbReference>
<dbReference type="CDD" id="cd06583">
    <property type="entry name" value="PGRP"/>
    <property type="match status" value="1"/>
</dbReference>
<dbReference type="Pfam" id="PF01510">
    <property type="entry name" value="Amidase_2"/>
    <property type="match status" value="1"/>
</dbReference>
<dbReference type="EMBL" id="QUAK01000234">
    <property type="protein sequence ID" value="RFU82581.1"/>
    <property type="molecule type" value="Genomic_DNA"/>
</dbReference>
<proteinExistence type="inferred from homology"/>
<dbReference type="Proteomes" id="UP000263094">
    <property type="component" value="Unassembled WGS sequence"/>
</dbReference>
<keyword evidence="2" id="KW-0732">Signal</keyword>
<comment type="caution">
    <text evidence="5">The sequence shown here is derived from an EMBL/GenBank/DDBJ whole genome shotgun (WGS) entry which is preliminary data.</text>
</comment>
<dbReference type="GO" id="GO:0009253">
    <property type="term" value="P:peptidoglycan catabolic process"/>
    <property type="evidence" value="ECO:0007669"/>
    <property type="project" value="InterPro"/>
</dbReference>
<feature type="domain" description="N-acetylmuramoyl-L-alanine amidase" evidence="3">
    <location>
        <begin position="69"/>
        <end position="217"/>
    </location>
</feature>
<dbReference type="InterPro" id="IPR006619">
    <property type="entry name" value="PGRP_domain_met/bac"/>
</dbReference>
<protein>
    <submittedName>
        <fullName evidence="5">N-acetylmuramoyl-L-alanine amidase</fullName>
    </submittedName>
</protein>
<evidence type="ECO:0000256" key="1">
    <source>
        <dbReference type="ARBA" id="ARBA00007553"/>
    </source>
</evidence>
<accession>A0A372LVA9</accession>
<dbReference type="SUPFAM" id="SSF55846">
    <property type="entry name" value="N-acetylmuramoyl-L-alanine amidase-like"/>
    <property type="match status" value="1"/>
</dbReference>
<evidence type="ECO:0000259" key="3">
    <source>
        <dbReference type="SMART" id="SM00644"/>
    </source>
</evidence>
<dbReference type="SMART" id="SM00644">
    <property type="entry name" value="Ami_2"/>
    <property type="match status" value="1"/>
</dbReference>
<gene>
    <name evidence="5" type="ORF">DY218_31530</name>
</gene>
<dbReference type="InterPro" id="IPR036505">
    <property type="entry name" value="Amidase/PGRP_sf"/>
</dbReference>
<dbReference type="PANTHER" id="PTHR11022">
    <property type="entry name" value="PEPTIDOGLYCAN RECOGNITION PROTEIN"/>
    <property type="match status" value="1"/>
</dbReference>
<reference evidence="5 6" key="1">
    <citation type="submission" date="2018-08" db="EMBL/GenBank/DDBJ databases">
        <title>Isolation, diversity and antifungal activity of Actinobacteria from wheat.</title>
        <authorList>
            <person name="Han C."/>
        </authorList>
    </citation>
    <scope>NUCLEOTIDE SEQUENCE [LARGE SCALE GENOMIC DNA]</scope>
    <source>
        <strain evidence="5 6">NEAU-YY421</strain>
    </source>
</reference>
<dbReference type="RefSeq" id="WP_128559567.1">
    <property type="nucleotide sequence ID" value="NZ_QUAK01000234.1"/>
</dbReference>
<dbReference type="InterPro" id="IPR015510">
    <property type="entry name" value="PGRP"/>
</dbReference>
<sequence>MSSQPGLNRRALIRSSMVATAAGVVGLGGANAASGATARRSPTVPAQARARRAAAEPRIYTTEEWGAQAPTQDIVVLDRVPTYIVVHHTADPGNSEDYSLEHAMEICRSIQSAHIARGFGDSGQQFTNSRGGYALEGRHQSLGVVQGGTQHVQGAHVADHNSETIGIENEGIYVDVDVPQALWDSLVDLVAWIATQYDRPVADIMGHRDFNSTECPGTVLYGRLQELRDAVADAMGVARVPAPEVWPLLRPNAVGPQVRAAQYLLRAKGFTGVGTTGVLDAATKRAVVRLTETHRIERHSCSATYHSAVDETGYLGSDIWPLITPTGRPGENEDVAAAVETMRRAGARTPAAAGAFTLSDWKRLLA</sequence>
<evidence type="ECO:0000313" key="6">
    <source>
        <dbReference type="Proteomes" id="UP000263094"/>
    </source>
</evidence>
<keyword evidence="6" id="KW-1185">Reference proteome</keyword>
<evidence type="ECO:0000313" key="5">
    <source>
        <dbReference type="EMBL" id="RFU82581.1"/>
    </source>
</evidence>
<dbReference type="InterPro" id="IPR036366">
    <property type="entry name" value="PGBDSf"/>
</dbReference>
<dbReference type="GO" id="GO:0008745">
    <property type="term" value="F:N-acetylmuramoyl-L-alanine amidase activity"/>
    <property type="evidence" value="ECO:0007669"/>
    <property type="project" value="InterPro"/>
</dbReference>
<dbReference type="AlphaFoldDB" id="A0A372LVA9"/>
<dbReference type="SMART" id="SM00701">
    <property type="entry name" value="PGRP"/>
    <property type="match status" value="1"/>
</dbReference>
<dbReference type="OrthoDB" id="514320at2"/>
<organism evidence="5 6">
    <name type="scientific">Streptomyces triticagri</name>
    <dbReference type="NCBI Taxonomy" id="2293568"/>
    <lineage>
        <taxon>Bacteria</taxon>
        <taxon>Bacillati</taxon>
        <taxon>Actinomycetota</taxon>
        <taxon>Actinomycetes</taxon>
        <taxon>Kitasatosporales</taxon>
        <taxon>Streptomycetaceae</taxon>
        <taxon>Streptomyces</taxon>
    </lineage>
</organism>
<feature type="signal peptide" evidence="2">
    <location>
        <begin position="1"/>
        <end position="21"/>
    </location>
</feature>
<comment type="similarity">
    <text evidence="1">Belongs to the N-acetylmuramoyl-L-alanine amidase 2 family.</text>
</comment>
<dbReference type="PANTHER" id="PTHR11022:SF41">
    <property type="entry name" value="PEPTIDOGLYCAN-RECOGNITION PROTEIN LC-RELATED"/>
    <property type="match status" value="1"/>
</dbReference>
<feature type="chain" id="PRO_5039640686" evidence="2">
    <location>
        <begin position="22"/>
        <end position="366"/>
    </location>
</feature>
<dbReference type="InterPro" id="IPR006311">
    <property type="entry name" value="TAT_signal"/>
</dbReference>
<dbReference type="PROSITE" id="PS51318">
    <property type="entry name" value="TAT"/>
    <property type="match status" value="1"/>
</dbReference>
<name>A0A372LVA9_9ACTN</name>
<evidence type="ECO:0000259" key="4">
    <source>
        <dbReference type="SMART" id="SM00701"/>
    </source>
</evidence>
<evidence type="ECO:0000256" key="2">
    <source>
        <dbReference type="SAM" id="SignalP"/>
    </source>
</evidence>
<dbReference type="InterPro" id="IPR002502">
    <property type="entry name" value="Amidase_domain"/>
</dbReference>
<dbReference type="GO" id="GO:0008270">
    <property type="term" value="F:zinc ion binding"/>
    <property type="evidence" value="ECO:0007669"/>
    <property type="project" value="InterPro"/>
</dbReference>
<feature type="domain" description="Peptidoglycan recognition protein family" evidence="4">
    <location>
        <begin position="57"/>
        <end position="211"/>
    </location>
</feature>
<dbReference type="InterPro" id="IPR036365">
    <property type="entry name" value="PGBD-like_sf"/>
</dbReference>